<reference evidence="2 3" key="1">
    <citation type="submission" date="2019-06" db="EMBL/GenBank/DDBJ databases">
        <title>Genome sequence of Ureibacillus terrenus.</title>
        <authorList>
            <person name="Maclea K.S."/>
            <person name="Simoes M."/>
        </authorList>
    </citation>
    <scope>NUCLEOTIDE SEQUENCE [LARGE SCALE GENOMIC DNA]</scope>
    <source>
        <strain evidence="2 3">ATCC BAA-384</strain>
    </source>
</reference>
<accession>A0A540V663</accession>
<dbReference type="RefSeq" id="WP_141600784.1">
    <property type="nucleotide sequence ID" value="NZ_JARMSB010000004.1"/>
</dbReference>
<keyword evidence="1" id="KW-1133">Transmembrane helix</keyword>
<dbReference type="Proteomes" id="UP000315753">
    <property type="component" value="Unassembled WGS sequence"/>
</dbReference>
<evidence type="ECO:0000256" key="1">
    <source>
        <dbReference type="SAM" id="Phobius"/>
    </source>
</evidence>
<comment type="caution">
    <text evidence="2">The sequence shown here is derived from an EMBL/GenBank/DDBJ whole genome shotgun (WGS) entry which is preliminary data.</text>
</comment>
<keyword evidence="1" id="KW-0812">Transmembrane</keyword>
<dbReference type="OrthoDB" id="2989757at2"/>
<protein>
    <submittedName>
        <fullName evidence="2">DUF2627 domain-containing protein</fullName>
    </submittedName>
</protein>
<organism evidence="2 3">
    <name type="scientific">Ureibacillus terrenus</name>
    <dbReference type="NCBI Taxonomy" id="118246"/>
    <lineage>
        <taxon>Bacteria</taxon>
        <taxon>Bacillati</taxon>
        <taxon>Bacillota</taxon>
        <taxon>Bacilli</taxon>
        <taxon>Bacillales</taxon>
        <taxon>Caryophanaceae</taxon>
        <taxon>Ureibacillus</taxon>
    </lineage>
</organism>
<dbReference type="InterPro" id="IPR020138">
    <property type="entry name" value="Uncharacterised_YqzF"/>
</dbReference>
<dbReference type="Pfam" id="PF11118">
    <property type="entry name" value="DUF2627"/>
    <property type="match status" value="1"/>
</dbReference>
<gene>
    <name evidence="2" type="ORF">FKZ59_00555</name>
</gene>
<proteinExistence type="predicted"/>
<evidence type="ECO:0000313" key="3">
    <source>
        <dbReference type="Proteomes" id="UP000315753"/>
    </source>
</evidence>
<keyword evidence="1" id="KW-0472">Membrane</keyword>
<evidence type="ECO:0000313" key="2">
    <source>
        <dbReference type="EMBL" id="TQE92231.1"/>
    </source>
</evidence>
<dbReference type="AlphaFoldDB" id="A0A540V663"/>
<dbReference type="EMBL" id="VIGD01000001">
    <property type="protein sequence ID" value="TQE92231.1"/>
    <property type="molecule type" value="Genomic_DNA"/>
</dbReference>
<sequence>MARLIAFIVLLIPALIAGAGIKFMRDTLYGILISPFPWLWLQFLVGLIFAVAGIGFFAGYLLHRDRKRGRVAPRFQKKDETREMKIK</sequence>
<keyword evidence="3" id="KW-1185">Reference proteome</keyword>
<name>A0A540V663_9BACL</name>
<feature type="transmembrane region" description="Helical" evidence="1">
    <location>
        <begin position="43"/>
        <end position="62"/>
    </location>
</feature>